<reference evidence="1 2" key="1">
    <citation type="submission" date="2013-08" db="EMBL/GenBank/DDBJ databases">
        <title>Genome sequencing of Lysobacter.</title>
        <authorList>
            <person name="Zhang S."/>
            <person name="Wang G."/>
        </authorList>
    </citation>
    <scope>NUCLEOTIDE SEQUENCE [LARGE SCALE GENOMIC DNA]</scope>
    <source>
        <strain evidence="1 2">GH1-9</strain>
    </source>
</reference>
<dbReference type="RefSeq" id="WP_036136782.1">
    <property type="nucleotide sequence ID" value="NZ_AVPU01000011.1"/>
</dbReference>
<gene>
    <name evidence="1" type="ORF">N800_06690</name>
</gene>
<protein>
    <submittedName>
        <fullName evidence="1">Uncharacterized protein</fullName>
    </submittedName>
</protein>
<dbReference type="STRING" id="1385517.N800_06690"/>
<accession>A0A0A0EZS9</accession>
<dbReference type="AlphaFoldDB" id="A0A0A0EZS9"/>
<comment type="caution">
    <text evidence="1">The sequence shown here is derived from an EMBL/GenBank/DDBJ whole genome shotgun (WGS) entry which is preliminary data.</text>
</comment>
<dbReference type="EMBL" id="AVPU01000011">
    <property type="protein sequence ID" value="KGM54662.1"/>
    <property type="molecule type" value="Genomic_DNA"/>
</dbReference>
<evidence type="ECO:0000313" key="1">
    <source>
        <dbReference type="EMBL" id="KGM54662.1"/>
    </source>
</evidence>
<keyword evidence="2" id="KW-1185">Reference proteome</keyword>
<dbReference type="Proteomes" id="UP000029998">
    <property type="component" value="Unassembled WGS sequence"/>
</dbReference>
<sequence>MSITAHNETARLFEMAFGADWPTRCMGERSRQELEGIAFLARNHVSDTLAQIGALGRALANADRGEVDLTTLGFLVASVAEQGNMYNELASAANGLQLATVREGFGLDPLT</sequence>
<name>A0A0A0EZS9_9GAMM</name>
<proteinExistence type="predicted"/>
<organism evidence="1 2">
    <name type="scientific">Lysobacter daejeonensis GH1-9</name>
    <dbReference type="NCBI Taxonomy" id="1385517"/>
    <lineage>
        <taxon>Bacteria</taxon>
        <taxon>Pseudomonadati</taxon>
        <taxon>Pseudomonadota</taxon>
        <taxon>Gammaproteobacteria</taxon>
        <taxon>Lysobacterales</taxon>
        <taxon>Lysobacteraceae</taxon>
        <taxon>Aerolutibacter</taxon>
    </lineage>
</organism>
<evidence type="ECO:0000313" key="2">
    <source>
        <dbReference type="Proteomes" id="UP000029998"/>
    </source>
</evidence>